<feature type="region of interest" description="Disordered" evidence="1">
    <location>
        <begin position="1"/>
        <end position="21"/>
    </location>
</feature>
<dbReference type="EMBL" id="BT148122">
    <property type="protein sequence ID" value="AFK47916.1"/>
    <property type="molecule type" value="mRNA"/>
</dbReference>
<protein>
    <submittedName>
        <fullName evidence="2">Uncharacterized protein</fullName>
    </submittedName>
</protein>
<feature type="compositionally biased region" description="Basic and acidic residues" evidence="1">
    <location>
        <begin position="1"/>
        <end position="18"/>
    </location>
</feature>
<sequence length="111" mass="12310">MRGELSHCELHSNGENHRGGPSSVSINSFACSKYSFQPLRLCFSSFTGTRSVDMANRGTMLMIPPDFTFMALDSGTWWKREEETVGKKQTPAASMAVGESGLKLKQFGIQW</sequence>
<organism evidence="2">
    <name type="scientific">Medicago truncatula</name>
    <name type="common">Barrel medic</name>
    <name type="synonym">Medicago tribuloides</name>
    <dbReference type="NCBI Taxonomy" id="3880"/>
    <lineage>
        <taxon>Eukaryota</taxon>
        <taxon>Viridiplantae</taxon>
        <taxon>Streptophyta</taxon>
        <taxon>Embryophyta</taxon>
        <taxon>Tracheophyta</taxon>
        <taxon>Spermatophyta</taxon>
        <taxon>Magnoliopsida</taxon>
        <taxon>eudicotyledons</taxon>
        <taxon>Gunneridae</taxon>
        <taxon>Pentapetalae</taxon>
        <taxon>rosids</taxon>
        <taxon>fabids</taxon>
        <taxon>Fabales</taxon>
        <taxon>Fabaceae</taxon>
        <taxon>Papilionoideae</taxon>
        <taxon>50 kb inversion clade</taxon>
        <taxon>NPAAA clade</taxon>
        <taxon>Hologalegina</taxon>
        <taxon>IRL clade</taxon>
        <taxon>Trifolieae</taxon>
        <taxon>Medicago</taxon>
    </lineage>
</organism>
<accession>I3T5X4</accession>
<evidence type="ECO:0000313" key="3">
    <source>
        <dbReference type="EMBL" id="RHN47309.1"/>
    </source>
</evidence>
<proteinExistence type="evidence at transcript level"/>
<reference evidence="2" key="1">
    <citation type="submission" date="2012-05" db="EMBL/GenBank/DDBJ databases">
        <authorList>
            <person name="Krishnakumar V."/>
            <person name="Cheung F."/>
            <person name="Xiao Y."/>
            <person name="Chan A."/>
            <person name="Moskal W.A."/>
            <person name="Town C.D."/>
        </authorList>
    </citation>
    <scope>NUCLEOTIDE SEQUENCE</scope>
</reference>
<dbReference type="EMBL" id="PSQE01000007">
    <property type="protein sequence ID" value="RHN47309.1"/>
    <property type="molecule type" value="Genomic_DNA"/>
</dbReference>
<gene>
    <name evidence="3" type="ORF">MtrunA17_Chr7g0251551</name>
</gene>
<reference evidence="3" key="2">
    <citation type="journal article" date="2018" name="Nat. Plants">
        <title>Whole-genome landscape of Medicago truncatula symbiotic genes.</title>
        <authorList>
            <person name="Pecrix Y."/>
            <person name="Gamas P."/>
            <person name="Carrere S."/>
        </authorList>
    </citation>
    <scope>NUCLEOTIDE SEQUENCE</scope>
    <source>
        <tissue evidence="3">Leaves</tissue>
    </source>
</reference>
<name>I3T5X4_MEDTR</name>
<evidence type="ECO:0000256" key="1">
    <source>
        <dbReference type="SAM" id="MobiDB-lite"/>
    </source>
</evidence>
<dbReference type="Gramene" id="rna41888">
    <property type="protein sequence ID" value="RHN47309.1"/>
    <property type="gene ID" value="gene41888"/>
</dbReference>
<evidence type="ECO:0000313" key="2">
    <source>
        <dbReference type="EMBL" id="AFK47916.1"/>
    </source>
</evidence>
<dbReference type="AlphaFoldDB" id="I3T5X4"/>
<dbReference type="Proteomes" id="UP000265566">
    <property type="component" value="Chromosome 7"/>
</dbReference>